<comment type="caution">
    <text evidence="3">The sequence shown here is derived from an EMBL/GenBank/DDBJ whole genome shotgun (WGS) entry which is preliminary data.</text>
</comment>
<protein>
    <recommendedName>
        <fullName evidence="2">G domain-containing protein</fullName>
    </recommendedName>
</protein>
<evidence type="ECO:0000259" key="2">
    <source>
        <dbReference type="Pfam" id="PF01926"/>
    </source>
</evidence>
<dbReference type="VEuPathDB" id="FungiDB:F4678DRAFT_464897"/>
<dbReference type="Proteomes" id="UP001148614">
    <property type="component" value="Unassembled WGS sequence"/>
</dbReference>
<dbReference type="CDD" id="cd00882">
    <property type="entry name" value="Ras_like_GTPase"/>
    <property type="match status" value="1"/>
</dbReference>
<dbReference type="InterPro" id="IPR006073">
    <property type="entry name" value="GTP-bd"/>
</dbReference>
<feature type="domain" description="G" evidence="2">
    <location>
        <begin position="14"/>
        <end position="87"/>
    </location>
</feature>
<feature type="compositionally biased region" description="Low complexity" evidence="1">
    <location>
        <begin position="312"/>
        <end position="324"/>
    </location>
</feature>
<dbReference type="SUPFAM" id="SSF52540">
    <property type="entry name" value="P-loop containing nucleoside triphosphate hydrolases"/>
    <property type="match status" value="1"/>
</dbReference>
<evidence type="ECO:0000313" key="3">
    <source>
        <dbReference type="EMBL" id="KAJ3579692.1"/>
    </source>
</evidence>
<dbReference type="AlphaFoldDB" id="A0A9W8NNL7"/>
<dbReference type="InterPro" id="IPR027417">
    <property type="entry name" value="P-loop_NTPase"/>
</dbReference>
<accession>A0A9W8NNL7</accession>
<reference evidence="3" key="1">
    <citation type="submission" date="2022-07" db="EMBL/GenBank/DDBJ databases">
        <title>Genome Sequence of Xylaria arbuscula.</title>
        <authorList>
            <person name="Buettner E."/>
        </authorList>
    </citation>
    <scope>NUCLEOTIDE SEQUENCE</scope>
    <source>
        <strain evidence="3">VT107</strain>
    </source>
</reference>
<dbReference type="Gene3D" id="3.40.50.300">
    <property type="entry name" value="P-loop containing nucleotide triphosphate hydrolases"/>
    <property type="match status" value="1"/>
</dbReference>
<organism evidence="3 4">
    <name type="scientific">Xylaria arbuscula</name>
    <dbReference type="NCBI Taxonomy" id="114810"/>
    <lineage>
        <taxon>Eukaryota</taxon>
        <taxon>Fungi</taxon>
        <taxon>Dikarya</taxon>
        <taxon>Ascomycota</taxon>
        <taxon>Pezizomycotina</taxon>
        <taxon>Sordariomycetes</taxon>
        <taxon>Xylariomycetidae</taxon>
        <taxon>Xylariales</taxon>
        <taxon>Xylariaceae</taxon>
        <taxon>Xylaria</taxon>
    </lineage>
</organism>
<sequence length="680" mass="77234">MPRSQVISESDIVVALMGMTGSGKSTLVSLCTKDPVEIGHDLQSCTQDVQTYFFRHPKLPDGRVCLVDTPGFDDTHKTDAEVLRTLAAWLTKTYSNGVKLSGILYLHRINQPRMQGSALKNLSLFRSLCGDDALKKVVLVTTMWDITEDDIAESREKQLRDIPKYWGRMVAKGSQVIRHDNTHNSALALFDTFMKGDPKIVLNIQSEMVDGHKSLEGTEAGNDVKEMLAEQNAHLQRELQGFESELKEALRRKDEELAEAMKELRLENQEALQQVIDNQMRLQATMQQLHESEVAKLEKRLEESNRLQFADSGSTSSASNSIRSPMPPGPQISPIAHMRLLDLFERVFPDSIHLNYIEFPTISPDGSYMAIPIYQERDPYRLQAVVRISMNTGKEIERHTIEFGEHRAPRIHSDGAFLEFSSDGQTLVLGDSITQFQAKRGETKLQSRQMFQGISRTIDHLPEEFVLSRDLRTAAYACGPDREIEVVSAFARSRPCLDSRTFRTRPFPLEFAKNDQLLVASYSRKIIFYSTQNRGRRTEANSIYVHNWKHGHPTPWRRIITSGNSLWLAVIVARDGGRGTMSFYTYIFRLSGPLPEHMGSTIHIHNAPDSLQFSLSFDGTYLCASGVRESTIYRVITGDTVWTEQNTSFRRMRFFPSDNRLLCIKGEGYEAYAVRQLNIE</sequence>
<dbReference type="EMBL" id="JANPWZ010000068">
    <property type="protein sequence ID" value="KAJ3579692.1"/>
    <property type="molecule type" value="Genomic_DNA"/>
</dbReference>
<feature type="region of interest" description="Disordered" evidence="1">
    <location>
        <begin position="305"/>
        <end position="331"/>
    </location>
</feature>
<evidence type="ECO:0000256" key="1">
    <source>
        <dbReference type="SAM" id="MobiDB-lite"/>
    </source>
</evidence>
<dbReference type="Pfam" id="PF01926">
    <property type="entry name" value="MMR_HSR1"/>
    <property type="match status" value="1"/>
</dbReference>
<evidence type="ECO:0000313" key="4">
    <source>
        <dbReference type="Proteomes" id="UP001148614"/>
    </source>
</evidence>
<keyword evidence="4" id="KW-1185">Reference proteome</keyword>
<dbReference type="SUPFAM" id="SSF69322">
    <property type="entry name" value="Tricorn protease domain 2"/>
    <property type="match status" value="1"/>
</dbReference>
<dbReference type="GO" id="GO:0005525">
    <property type="term" value="F:GTP binding"/>
    <property type="evidence" value="ECO:0007669"/>
    <property type="project" value="InterPro"/>
</dbReference>
<name>A0A9W8NNL7_9PEZI</name>
<proteinExistence type="predicted"/>
<gene>
    <name evidence="3" type="ORF">NPX13_g867</name>
</gene>